<dbReference type="InterPro" id="IPR032305">
    <property type="entry name" value="GTP-bd_M"/>
</dbReference>
<reference evidence="10" key="1">
    <citation type="submission" date="2017-02" db="EMBL/GenBank/DDBJ databases">
        <authorList>
            <person name="Varghese N."/>
            <person name="Submissions S."/>
        </authorList>
    </citation>
    <scope>NUCLEOTIDE SEQUENCE [LARGE SCALE GENOMIC DNA]</scope>
    <source>
        <strain evidence="10">ATCC BAA-73</strain>
    </source>
</reference>
<sequence>MIIITELRGNLSGLKNRTIEELEELTNEVFSSSDLVDNNFLHKIINKIEIIERRLAILINRRGEVLRIRVGNLTEEFFENMAQRRSNQRLSGLRCIYLTFDQDLDTKTDILLKEYRLDLVLHIRLDDLQSIEAKIHYPQVKRGEIVLGSKVEGPFQVKQLNMIDYLTEVQSIEEKLSKEEAIKVQEREEERAILVGLETSNNKSFVQKETLVELRSLVQTAGLKVAGEEIQHREQLDSRYYIGYGKVKELKELKYTLGANVIIFDHELNPAQQRNLEEELEIKVIDRTQVILDIFAQHANTREGKLQIELAQLNYLLPRLTGKGVELSRLAGGIGTRGPGESKLEVDRRRIRKRINNLNKKIDKAQKTRFTQRSRRRLPTVSLVGYTNAGKSTLLNKLTSANVMVKDELFATLDSNTCKLKLPIGREILISDTVGFIRKLPHQLIAAFRATLEEVEESDILLHVVDVSQADYEEKIDAVLEVLSELDVLEKPIVTVLNKIDMIDDREKIKLIKQEIEDSLAISAVKGEGIDKLLERISGLVLDTMVEIELLLPYSDAGSLDLIHQSGKVIEEDYNNKGIFIKARVSQEIADSVDEDYIVSMEPLV</sequence>
<name>A0A1T4L4C0_9FIRM</name>
<dbReference type="InterPro" id="IPR016496">
    <property type="entry name" value="GTPase_HflX"/>
</dbReference>
<dbReference type="NCBIfam" id="TIGR03156">
    <property type="entry name" value="GTP_HflX"/>
    <property type="match status" value="1"/>
</dbReference>
<dbReference type="GO" id="GO:0043022">
    <property type="term" value="F:ribosome binding"/>
    <property type="evidence" value="ECO:0007669"/>
    <property type="project" value="TreeGrafter"/>
</dbReference>
<comment type="similarity">
    <text evidence="6">Belongs to the TRAFAC class OBG-HflX-like GTPase superfamily. HflX GTPase family.</text>
</comment>
<dbReference type="InterPro" id="IPR006073">
    <property type="entry name" value="GTP-bd"/>
</dbReference>
<keyword evidence="7" id="KW-0175">Coiled coil</keyword>
<keyword evidence="10" id="KW-1185">Reference proteome</keyword>
<dbReference type="Proteomes" id="UP000190625">
    <property type="component" value="Unassembled WGS sequence"/>
</dbReference>
<dbReference type="Gene3D" id="3.40.50.11060">
    <property type="entry name" value="GTPase HflX, N-terminal domain"/>
    <property type="match status" value="1"/>
</dbReference>
<dbReference type="FunFam" id="3.40.50.11060:FF:000001">
    <property type="entry name" value="GTPase HflX"/>
    <property type="match status" value="1"/>
</dbReference>
<dbReference type="GO" id="GO:0005737">
    <property type="term" value="C:cytoplasm"/>
    <property type="evidence" value="ECO:0007669"/>
    <property type="project" value="UniProtKB-SubCell"/>
</dbReference>
<dbReference type="InterPro" id="IPR030394">
    <property type="entry name" value="G_HFLX_dom"/>
</dbReference>
<dbReference type="Pfam" id="PF16360">
    <property type="entry name" value="GTP-bdg_M"/>
    <property type="match status" value="1"/>
</dbReference>
<dbReference type="HAMAP" id="MF_00900">
    <property type="entry name" value="GTPase_HflX"/>
    <property type="match status" value="1"/>
</dbReference>
<feature type="domain" description="Hflx-type G" evidence="8">
    <location>
        <begin position="379"/>
        <end position="545"/>
    </location>
</feature>
<accession>A0A1T4L4C0</accession>
<dbReference type="OrthoDB" id="9812272at2"/>
<dbReference type="InterPro" id="IPR045498">
    <property type="entry name" value="HflX_C"/>
</dbReference>
<dbReference type="GO" id="GO:0003924">
    <property type="term" value="F:GTPase activity"/>
    <property type="evidence" value="ECO:0007669"/>
    <property type="project" value="UniProtKB-UniRule"/>
</dbReference>
<keyword evidence="2" id="KW-0479">Metal-binding</keyword>
<gene>
    <name evidence="6" type="primary">hflX</name>
    <name evidence="9" type="ORF">SAMN02745118_01032</name>
</gene>
<comment type="function">
    <text evidence="6">GTPase that associates with the 50S ribosomal subunit and may have a role during protein synthesis or ribosome biogenesis.</text>
</comment>
<comment type="subcellular location">
    <subcellularLocation>
        <location evidence="6">Cytoplasm</location>
    </subcellularLocation>
    <text evidence="6">May associate with membranes.</text>
</comment>
<evidence type="ECO:0000313" key="9">
    <source>
        <dbReference type="EMBL" id="SJZ49559.1"/>
    </source>
</evidence>
<dbReference type="GO" id="GO:0005525">
    <property type="term" value="F:GTP binding"/>
    <property type="evidence" value="ECO:0007669"/>
    <property type="project" value="UniProtKB-UniRule"/>
</dbReference>
<dbReference type="CDD" id="cd01878">
    <property type="entry name" value="HflX"/>
    <property type="match status" value="1"/>
</dbReference>
<dbReference type="InterPro" id="IPR027417">
    <property type="entry name" value="P-loop_NTPase"/>
</dbReference>
<evidence type="ECO:0000259" key="8">
    <source>
        <dbReference type="PROSITE" id="PS51705"/>
    </source>
</evidence>
<protein>
    <recommendedName>
        <fullName evidence="6">GTPase HflX</fullName>
    </recommendedName>
    <alternativeName>
        <fullName evidence="6">GTP-binding protein HflX</fullName>
    </alternativeName>
</protein>
<evidence type="ECO:0000256" key="4">
    <source>
        <dbReference type="ARBA" id="ARBA00022842"/>
    </source>
</evidence>
<dbReference type="Gene3D" id="3.40.50.300">
    <property type="entry name" value="P-loop containing nucleotide triphosphate hydrolases"/>
    <property type="match status" value="1"/>
</dbReference>
<keyword evidence="4" id="KW-0460">Magnesium</keyword>
<dbReference type="PANTHER" id="PTHR10229:SF0">
    <property type="entry name" value="GTP-BINDING PROTEIN 6-RELATED"/>
    <property type="match status" value="1"/>
</dbReference>
<dbReference type="InterPro" id="IPR025121">
    <property type="entry name" value="GTPase_HflX_N"/>
</dbReference>
<comment type="subunit">
    <text evidence="6">Monomer. Associates with the 50S ribosomal subunit.</text>
</comment>
<dbReference type="AlphaFoldDB" id="A0A1T4L4C0"/>
<dbReference type="GO" id="GO:0046872">
    <property type="term" value="F:metal ion binding"/>
    <property type="evidence" value="ECO:0007669"/>
    <property type="project" value="UniProtKB-KW"/>
</dbReference>
<dbReference type="PROSITE" id="PS51705">
    <property type="entry name" value="G_HFLX"/>
    <property type="match status" value="1"/>
</dbReference>
<feature type="coiled-coil region" evidence="7">
    <location>
        <begin position="341"/>
        <end position="368"/>
    </location>
</feature>
<keyword evidence="3 6" id="KW-0547">Nucleotide-binding</keyword>
<dbReference type="Pfam" id="PF19275">
    <property type="entry name" value="HflX_C"/>
    <property type="match status" value="1"/>
</dbReference>
<dbReference type="EMBL" id="FUWM01000007">
    <property type="protein sequence ID" value="SJZ49559.1"/>
    <property type="molecule type" value="Genomic_DNA"/>
</dbReference>
<keyword evidence="5 6" id="KW-0342">GTP-binding</keyword>
<dbReference type="InterPro" id="IPR042108">
    <property type="entry name" value="GTPase_HflX_N_sf"/>
</dbReference>
<dbReference type="SUPFAM" id="SSF52540">
    <property type="entry name" value="P-loop containing nucleoside triphosphate hydrolases"/>
    <property type="match status" value="1"/>
</dbReference>
<evidence type="ECO:0000256" key="1">
    <source>
        <dbReference type="ARBA" id="ARBA00022490"/>
    </source>
</evidence>
<dbReference type="Pfam" id="PF13167">
    <property type="entry name" value="GTP-bdg_N"/>
    <property type="match status" value="1"/>
</dbReference>
<evidence type="ECO:0000256" key="3">
    <source>
        <dbReference type="ARBA" id="ARBA00022741"/>
    </source>
</evidence>
<dbReference type="STRING" id="142842.SAMN02745118_01032"/>
<evidence type="ECO:0000256" key="2">
    <source>
        <dbReference type="ARBA" id="ARBA00022723"/>
    </source>
</evidence>
<dbReference type="Pfam" id="PF01926">
    <property type="entry name" value="MMR_HSR1"/>
    <property type="match status" value="1"/>
</dbReference>
<proteinExistence type="inferred from homology"/>
<evidence type="ECO:0000256" key="6">
    <source>
        <dbReference type="HAMAP-Rule" id="MF_00900"/>
    </source>
</evidence>
<evidence type="ECO:0000256" key="5">
    <source>
        <dbReference type="ARBA" id="ARBA00023134"/>
    </source>
</evidence>
<dbReference type="PANTHER" id="PTHR10229">
    <property type="entry name" value="GTP-BINDING PROTEIN HFLX"/>
    <property type="match status" value="1"/>
</dbReference>
<feature type="coiled-coil region" evidence="7">
    <location>
        <begin position="8"/>
        <end position="61"/>
    </location>
</feature>
<dbReference type="Gene3D" id="6.10.250.2860">
    <property type="match status" value="1"/>
</dbReference>
<dbReference type="PRINTS" id="PR00326">
    <property type="entry name" value="GTP1OBG"/>
</dbReference>
<organism evidence="9 10">
    <name type="scientific">Selenihalanaerobacter shriftii</name>
    <dbReference type="NCBI Taxonomy" id="142842"/>
    <lineage>
        <taxon>Bacteria</taxon>
        <taxon>Bacillati</taxon>
        <taxon>Bacillota</taxon>
        <taxon>Clostridia</taxon>
        <taxon>Halanaerobiales</taxon>
        <taxon>Halobacteroidaceae</taxon>
        <taxon>Selenihalanaerobacter</taxon>
    </lineage>
</organism>
<dbReference type="RefSeq" id="WP_078809524.1">
    <property type="nucleotide sequence ID" value="NZ_FUWM01000007.1"/>
</dbReference>
<evidence type="ECO:0000256" key="7">
    <source>
        <dbReference type="SAM" id="Coils"/>
    </source>
</evidence>
<keyword evidence="1 6" id="KW-0963">Cytoplasm</keyword>
<evidence type="ECO:0000313" key="10">
    <source>
        <dbReference type="Proteomes" id="UP000190625"/>
    </source>
</evidence>